<evidence type="ECO:0000256" key="2">
    <source>
        <dbReference type="ARBA" id="ARBA00022801"/>
    </source>
</evidence>
<dbReference type="AlphaFoldDB" id="A0A2U2NBE3"/>
<accession>A0A2U2NBE3</accession>
<dbReference type="SUPFAM" id="SSF53474">
    <property type="entry name" value="alpha/beta-Hydrolases"/>
    <property type="match status" value="1"/>
</dbReference>
<gene>
    <name evidence="4" type="ORF">DF196_03585</name>
</gene>
<dbReference type="InterPro" id="IPR050565">
    <property type="entry name" value="LYPA1-2/EST-like"/>
</dbReference>
<dbReference type="Gene3D" id="3.40.50.1820">
    <property type="entry name" value="alpha/beta hydrolase"/>
    <property type="match status" value="1"/>
</dbReference>
<feature type="domain" description="Phospholipase/carboxylesterase/thioesterase" evidence="3">
    <location>
        <begin position="116"/>
        <end position="238"/>
    </location>
</feature>
<dbReference type="InterPro" id="IPR029058">
    <property type="entry name" value="AB_hydrolase_fold"/>
</dbReference>
<dbReference type="PANTHER" id="PTHR10655:SF17">
    <property type="entry name" value="LYSOPHOSPHOLIPASE-LIKE PROTEIN 1"/>
    <property type="match status" value="1"/>
</dbReference>
<proteinExistence type="inferred from homology"/>
<dbReference type="EMBL" id="QFFM01000005">
    <property type="protein sequence ID" value="PWG66471.1"/>
    <property type="molecule type" value="Genomic_DNA"/>
</dbReference>
<reference evidence="4 5" key="1">
    <citation type="journal article" date="2018" name="Int. J. Syst. Evol. Microbiol.">
        <title>Bifidobacterium callitrichidarum sp. nov. from the faeces of the emperor tamarin (Saguinus imperator).</title>
        <authorList>
            <person name="Modesto M."/>
            <person name="Michelini S."/>
            <person name="Sansosti M.C."/>
            <person name="De Filippo C."/>
            <person name="Cavalieri D."/>
            <person name="Qvirist L."/>
            <person name="Andlid T."/>
            <person name="Spiezio C."/>
            <person name="Sandri C."/>
            <person name="Pascarelli S."/>
            <person name="Sgorbati B."/>
            <person name="Mattarelli P."/>
        </authorList>
    </citation>
    <scope>NUCLEOTIDE SEQUENCE [LARGE SCALE GENOMIC DNA]</scope>
    <source>
        <strain evidence="4 5">TRI 5</strain>
    </source>
</reference>
<dbReference type="InterPro" id="IPR003140">
    <property type="entry name" value="PLipase/COase/thioEstase"/>
</dbReference>
<keyword evidence="5" id="KW-1185">Reference proteome</keyword>
<dbReference type="Pfam" id="PF02230">
    <property type="entry name" value="Abhydrolase_2"/>
    <property type="match status" value="1"/>
</dbReference>
<protein>
    <submittedName>
        <fullName evidence="4">Phospholipase</fullName>
    </submittedName>
</protein>
<sequence>MRLRVTSQIDAGGSDPLFVMFHGYGNDESEMVRIIDAVYADRITNGASHAAHGTTGTGGARVETDSANTAVLAESPAESTIEPSYLSFRGTYDRPYMGGTYWYPDGCSTEERRRECTAVGEAVTQLLDSPTFAHRKKALVGFSQGGYLSYRMVKAYPDLFDAAILLSPSFKGEEAARLNSPTRFFLAYGSNDHTIPLLDQCTARQVLDDAGHLEYHGYPGMGHAICDEEISDIRAFVRSL</sequence>
<dbReference type="PANTHER" id="PTHR10655">
    <property type="entry name" value="LYSOPHOSPHOLIPASE-RELATED"/>
    <property type="match status" value="1"/>
</dbReference>
<dbReference type="GO" id="GO:0016787">
    <property type="term" value="F:hydrolase activity"/>
    <property type="evidence" value="ECO:0007669"/>
    <property type="project" value="UniProtKB-KW"/>
</dbReference>
<comment type="similarity">
    <text evidence="1">Belongs to the AB hydrolase superfamily. AB hydrolase 2 family.</text>
</comment>
<dbReference type="OrthoDB" id="9780848at2"/>
<evidence type="ECO:0000259" key="3">
    <source>
        <dbReference type="Pfam" id="PF02230"/>
    </source>
</evidence>
<keyword evidence="2" id="KW-0378">Hydrolase</keyword>
<evidence type="ECO:0000313" key="5">
    <source>
        <dbReference type="Proteomes" id="UP000245876"/>
    </source>
</evidence>
<name>A0A2U2NBE3_9BIFI</name>
<organism evidence="4 5">
    <name type="scientific">Bifidobacterium callitrichidarum</name>
    <dbReference type="NCBI Taxonomy" id="2052941"/>
    <lineage>
        <taxon>Bacteria</taxon>
        <taxon>Bacillati</taxon>
        <taxon>Actinomycetota</taxon>
        <taxon>Actinomycetes</taxon>
        <taxon>Bifidobacteriales</taxon>
        <taxon>Bifidobacteriaceae</taxon>
        <taxon>Bifidobacterium</taxon>
    </lineage>
</organism>
<dbReference type="RefSeq" id="WP_109056518.1">
    <property type="nucleotide sequence ID" value="NZ_QFFM01000005.1"/>
</dbReference>
<dbReference type="Proteomes" id="UP000245876">
    <property type="component" value="Unassembled WGS sequence"/>
</dbReference>
<evidence type="ECO:0000256" key="1">
    <source>
        <dbReference type="ARBA" id="ARBA00006499"/>
    </source>
</evidence>
<comment type="caution">
    <text evidence="4">The sequence shown here is derived from an EMBL/GenBank/DDBJ whole genome shotgun (WGS) entry which is preliminary data.</text>
</comment>
<evidence type="ECO:0000313" key="4">
    <source>
        <dbReference type="EMBL" id="PWG66471.1"/>
    </source>
</evidence>